<dbReference type="InterPro" id="IPR032403">
    <property type="entry name" value="Exo84_C"/>
</dbReference>
<dbReference type="PANTHER" id="PTHR21426">
    <property type="entry name" value="EXOCYST COMPLEX COMPONENT 8"/>
    <property type="match status" value="1"/>
</dbReference>
<dbReference type="GO" id="GO:0006893">
    <property type="term" value="P:Golgi to plasma membrane transport"/>
    <property type="evidence" value="ECO:0007669"/>
    <property type="project" value="TreeGrafter"/>
</dbReference>
<keyword evidence="8" id="KW-0968">Cytoplasmic vesicle</keyword>
<dbReference type="GeneID" id="33556889"/>
<evidence type="ECO:0000256" key="12">
    <source>
        <dbReference type="SAM" id="Coils"/>
    </source>
</evidence>
<proteinExistence type="inferred from homology"/>
<evidence type="ECO:0000256" key="5">
    <source>
        <dbReference type="ARBA" id="ARBA00022483"/>
    </source>
</evidence>
<evidence type="ECO:0000256" key="3">
    <source>
        <dbReference type="ARBA" id="ARBA00021269"/>
    </source>
</evidence>
<dbReference type="GO" id="GO:0015031">
    <property type="term" value="P:protein transport"/>
    <property type="evidence" value="ECO:0007669"/>
    <property type="project" value="UniProtKB-KW"/>
</dbReference>
<sequence length="746" mass="84058">MTSLRRPSAAVGRPESQAIDPRRPSNAPSNRDARKSRVGDKIKKRMSMRYAGGSEDYTPTIAPPVPGLPVQPGSLYPFGGYQNVLEVDMPGPSTRMPTLDEDEDPYGGVRESVNYDQMTRGRQDERIGRRRDEESADEWDFEELGKDGVDVGAFVKKMLMGADADEKQRFEAALQRYKQGTAKELQINVFKNYAEFVNMSKEIATLENDMLELKELLGQWKDLPQLMGMEDSLAPTLDKDGKVQRRRTQRNSIADLQQMYKAQLSNLWSTVEGSQKYLPLVPGRHLVFETHQFVELNPATYKAKQSVSLFLLNDLLLIAGRRRSKTGEGARGRMVAEKCWVLADLVVVDVKDSGDLTNALKIRRGKESSVYRTAKMEDKKALLSAFRQVSQELSEKKRKESEKEQQKRKSMWQETPASPSLLGSRPSSMIMTMADSKDMRWIEDFGDELTMAIATRDWEEAVQQVEKGNGLLEVAAPNEVAKEMLSSRLDHLTSRLSSQMLHQLASLEIRKSGAVRLIGLLARIGSAEEAKDTFLKARHQVMMKHIRDIRSEGDISIYINELAIVCFTVIRHTGDWFMTAFHEQALASAFVTWAKEQIGTFVDLFRRQVYIPTVDAKTADECLKVTATTNRKLLRDVGLDFTFLLAALGDETRPHPSFTAPTPAPHTMISLEELEQSFNAAFSPDDEYEEPPLTGTTAPLSLNPRSPRRRMASDTNSARATPTLETPPRSTRRKESRSVETDESLR</sequence>
<evidence type="ECO:0000256" key="6">
    <source>
        <dbReference type="ARBA" id="ARBA00022927"/>
    </source>
</evidence>
<keyword evidence="7 12" id="KW-0175">Coiled coil</keyword>
<dbReference type="Gene3D" id="1.20.58.1220">
    <property type="entry name" value="Exo84p, C-terminal helical domain"/>
    <property type="match status" value="1"/>
</dbReference>
<comment type="subcellular location">
    <subcellularLocation>
        <location evidence="1">Cytoplasmic vesicle</location>
        <location evidence="1">Secretory vesicle</location>
    </subcellularLocation>
</comment>
<keyword evidence="4" id="KW-0813">Transport</keyword>
<dbReference type="Proteomes" id="UP000193218">
    <property type="component" value="Unassembled WGS sequence"/>
</dbReference>
<evidence type="ECO:0000256" key="4">
    <source>
        <dbReference type="ARBA" id="ARBA00022448"/>
    </source>
</evidence>
<evidence type="ECO:0000256" key="2">
    <source>
        <dbReference type="ARBA" id="ARBA00007210"/>
    </source>
</evidence>
<comment type="caution">
    <text evidence="15">The sequence shown here is derived from an EMBL/GenBank/DDBJ whole genome shotgun (WGS) entry which is preliminary data.</text>
</comment>
<keyword evidence="16" id="KW-1185">Reference proteome</keyword>
<feature type="region of interest" description="Disordered" evidence="13">
    <location>
        <begin position="1"/>
        <end position="45"/>
    </location>
</feature>
<gene>
    <name evidence="15" type="ORF">BD324DRAFT_618768</name>
</gene>
<feature type="compositionally biased region" description="Basic and acidic residues" evidence="13">
    <location>
        <begin position="393"/>
        <end position="407"/>
    </location>
</feature>
<dbReference type="InterPro" id="IPR011993">
    <property type="entry name" value="PH-like_dom_sf"/>
</dbReference>
<evidence type="ECO:0000256" key="7">
    <source>
        <dbReference type="ARBA" id="ARBA00023054"/>
    </source>
</evidence>
<evidence type="ECO:0000256" key="1">
    <source>
        <dbReference type="ARBA" id="ARBA00004398"/>
    </source>
</evidence>
<dbReference type="Pfam" id="PF25345">
    <property type="entry name" value="PH_EXO84"/>
    <property type="match status" value="1"/>
</dbReference>
<feature type="compositionally biased region" description="Basic and acidic residues" evidence="13">
    <location>
        <begin position="31"/>
        <end position="41"/>
    </location>
</feature>
<dbReference type="SUPFAM" id="SSF50729">
    <property type="entry name" value="PH domain-like"/>
    <property type="match status" value="1"/>
</dbReference>
<comment type="subunit">
    <text evidence="10">Component of the exocyst complex.</text>
</comment>
<name>A0A1Y1UMA8_9TREE</name>
<organism evidence="15 16">
    <name type="scientific">Kockovaella imperatae</name>
    <dbReference type="NCBI Taxonomy" id="4999"/>
    <lineage>
        <taxon>Eukaryota</taxon>
        <taxon>Fungi</taxon>
        <taxon>Dikarya</taxon>
        <taxon>Basidiomycota</taxon>
        <taxon>Agaricomycotina</taxon>
        <taxon>Tremellomycetes</taxon>
        <taxon>Tremellales</taxon>
        <taxon>Cuniculitremaceae</taxon>
        <taxon>Kockovaella</taxon>
    </lineage>
</organism>
<feature type="coiled-coil region" evidence="12">
    <location>
        <begin position="196"/>
        <end position="223"/>
    </location>
</feature>
<feature type="region of interest" description="Disordered" evidence="13">
    <location>
        <begin position="393"/>
        <end position="426"/>
    </location>
</feature>
<evidence type="ECO:0000313" key="15">
    <source>
        <dbReference type="EMBL" id="ORX39188.1"/>
    </source>
</evidence>
<evidence type="ECO:0000256" key="8">
    <source>
        <dbReference type="ARBA" id="ARBA00023329"/>
    </source>
</evidence>
<feature type="region of interest" description="Disordered" evidence="13">
    <location>
        <begin position="683"/>
        <end position="746"/>
    </location>
</feature>
<evidence type="ECO:0000313" key="16">
    <source>
        <dbReference type="Proteomes" id="UP000193218"/>
    </source>
</evidence>
<comment type="function">
    <text evidence="9">Involved in the secretory pathway as part of the exocyst complex which tethers secretory vesicles to the sites of exocytosis. Plays a role in both the assembly of the exocyst and the polarization of this complex to specific sites of the plasma membrane for exocytosis. Also involved in assembly of the spliceosome.</text>
</comment>
<dbReference type="FunFam" id="2.30.29.30:FF:000264">
    <property type="entry name" value="Potential exocyst complex component Exo84"/>
    <property type="match status" value="1"/>
</dbReference>
<dbReference type="Pfam" id="PF16528">
    <property type="entry name" value="Exo84_C"/>
    <property type="match status" value="1"/>
</dbReference>
<dbReference type="FunCoup" id="A0A1Y1UMA8">
    <property type="interactions" value="23"/>
</dbReference>
<evidence type="ECO:0000256" key="11">
    <source>
        <dbReference type="ARBA" id="ARBA00071741"/>
    </source>
</evidence>
<dbReference type="PANTHER" id="PTHR21426:SF12">
    <property type="entry name" value="EXOCYST COMPLEX COMPONENT 8"/>
    <property type="match status" value="1"/>
</dbReference>
<dbReference type="RefSeq" id="XP_021873051.1">
    <property type="nucleotide sequence ID" value="XM_022015081.1"/>
</dbReference>
<dbReference type="InParanoid" id="A0A1Y1UMA8"/>
<protein>
    <recommendedName>
        <fullName evidence="3">Exocyst complex component EXO84</fullName>
    </recommendedName>
    <alternativeName>
        <fullName evidence="11">Exocyst complex component exo84</fullName>
    </alternativeName>
</protein>
<feature type="domain" description="Exocyst component Exo84 C-terminal" evidence="14">
    <location>
        <begin position="440"/>
        <end position="642"/>
    </location>
</feature>
<evidence type="ECO:0000256" key="13">
    <source>
        <dbReference type="SAM" id="MobiDB-lite"/>
    </source>
</evidence>
<dbReference type="InterPro" id="IPR016159">
    <property type="entry name" value="Cullin_repeat-like_dom_sf"/>
</dbReference>
<keyword evidence="5" id="KW-0268">Exocytosis</keyword>
<dbReference type="EMBL" id="NBSH01000003">
    <property type="protein sequence ID" value="ORX39188.1"/>
    <property type="molecule type" value="Genomic_DNA"/>
</dbReference>
<comment type="similarity">
    <text evidence="2">Belongs to the EXO84 family.</text>
</comment>
<dbReference type="SUPFAM" id="SSF74788">
    <property type="entry name" value="Cullin repeat-like"/>
    <property type="match status" value="1"/>
</dbReference>
<dbReference type="GO" id="GO:0006887">
    <property type="term" value="P:exocytosis"/>
    <property type="evidence" value="ECO:0007669"/>
    <property type="project" value="UniProtKB-KW"/>
</dbReference>
<dbReference type="Pfam" id="PF08700">
    <property type="entry name" value="VPS51_Exo84_N"/>
    <property type="match status" value="1"/>
</dbReference>
<dbReference type="GO" id="GO:0000145">
    <property type="term" value="C:exocyst"/>
    <property type="evidence" value="ECO:0007669"/>
    <property type="project" value="InterPro"/>
</dbReference>
<dbReference type="Gene3D" id="2.30.29.30">
    <property type="entry name" value="Pleckstrin-homology domain (PH domain)/Phosphotyrosine-binding domain (PTB)"/>
    <property type="match status" value="1"/>
</dbReference>
<dbReference type="InterPro" id="IPR042561">
    <property type="entry name" value="Exo84_C_1"/>
</dbReference>
<dbReference type="OrthoDB" id="642193at2759"/>
<dbReference type="InterPro" id="IPR042560">
    <property type="entry name" value="Exo84_C_2"/>
</dbReference>
<feature type="compositionally biased region" description="Polar residues" evidence="13">
    <location>
        <begin position="713"/>
        <end position="724"/>
    </location>
</feature>
<evidence type="ECO:0000256" key="9">
    <source>
        <dbReference type="ARBA" id="ARBA00057052"/>
    </source>
</evidence>
<evidence type="ECO:0000256" key="10">
    <source>
        <dbReference type="ARBA" id="ARBA00065378"/>
    </source>
</evidence>
<dbReference type="InterPro" id="IPR033961">
    <property type="entry name" value="Exo84"/>
</dbReference>
<evidence type="ECO:0000259" key="14">
    <source>
        <dbReference type="Pfam" id="PF16528"/>
    </source>
</evidence>
<reference evidence="15 16" key="1">
    <citation type="submission" date="2017-03" db="EMBL/GenBank/DDBJ databases">
        <title>Widespread Adenine N6-methylation of Active Genes in Fungi.</title>
        <authorList>
            <consortium name="DOE Joint Genome Institute"/>
            <person name="Mondo S.J."/>
            <person name="Dannebaum R.O."/>
            <person name="Kuo R.C."/>
            <person name="Louie K.B."/>
            <person name="Bewick A.J."/>
            <person name="Labutti K."/>
            <person name="Haridas S."/>
            <person name="Kuo A."/>
            <person name="Salamov A."/>
            <person name="Ahrendt S.R."/>
            <person name="Lau R."/>
            <person name="Bowen B.P."/>
            <person name="Lipzen A."/>
            <person name="Sullivan W."/>
            <person name="Andreopoulos W.B."/>
            <person name="Clum A."/>
            <person name="Lindquist E."/>
            <person name="Daum C."/>
            <person name="Northen T.R."/>
            <person name="Ramamoorthy G."/>
            <person name="Schmitz R.J."/>
            <person name="Gryganskyi A."/>
            <person name="Culley D."/>
            <person name="Magnuson J."/>
            <person name="James T.Y."/>
            <person name="O'Malley M.A."/>
            <person name="Stajich J.E."/>
            <person name="Spatafora J.W."/>
            <person name="Visel A."/>
            <person name="Grigoriev I.V."/>
        </authorList>
    </citation>
    <scope>NUCLEOTIDE SEQUENCE [LARGE SCALE GENOMIC DNA]</scope>
    <source>
        <strain evidence="15 16">NRRL Y-17943</strain>
    </source>
</reference>
<accession>A0A1Y1UMA8</accession>
<dbReference type="AlphaFoldDB" id="A0A1Y1UMA8"/>
<feature type="compositionally biased region" description="Basic and acidic residues" evidence="13">
    <location>
        <begin position="736"/>
        <end position="746"/>
    </location>
</feature>
<dbReference type="GO" id="GO:0030133">
    <property type="term" value="C:transport vesicle"/>
    <property type="evidence" value="ECO:0007669"/>
    <property type="project" value="UniProtKB-SubCell"/>
</dbReference>
<dbReference type="Gene3D" id="1.20.58.1210">
    <property type="entry name" value="Exo84p, N-terminal helical domain"/>
    <property type="match status" value="1"/>
</dbReference>
<keyword evidence="6" id="KW-0653">Protein transport</keyword>
<dbReference type="STRING" id="4999.A0A1Y1UMA8"/>